<dbReference type="EMBL" id="JAPRAT010000009">
    <property type="protein sequence ID" value="MCZ0702866.1"/>
    <property type="molecule type" value="Genomic_DNA"/>
</dbReference>
<evidence type="ECO:0000256" key="1">
    <source>
        <dbReference type="SAM" id="Phobius"/>
    </source>
</evidence>
<dbReference type="AlphaFoldDB" id="A0A9J6RB14"/>
<dbReference type="PANTHER" id="PTHR40031:SF1">
    <property type="entry name" value="MEMBRANE-BOUND METAL-DEPENDENT HYDROLASE"/>
    <property type="match status" value="1"/>
</dbReference>
<feature type="transmembrane region" description="Helical" evidence="1">
    <location>
        <begin position="96"/>
        <end position="115"/>
    </location>
</feature>
<gene>
    <name evidence="2" type="ORF">OWO01_06545</name>
</gene>
<dbReference type="GO" id="GO:0016787">
    <property type="term" value="F:hydrolase activity"/>
    <property type="evidence" value="ECO:0007669"/>
    <property type="project" value="UniProtKB-KW"/>
</dbReference>
<dbReference type="InterPro" id="IPR053170">
    <property type="entry name" value="Transcription_regulator"/>
</dbReference>
<sequence length="328" mass="37860">MDTGTHIAMGVALGGIATLDPAVQQNPALFGAVVVGTVIGSHAPDFDTILKLRSNALYLRHHRGVTHSLPLVLLWSLIIPMLLYLIIPGIPFLNLWLWVLLAVSIHVFVDVFNAYGTQALRPFSNKWIAHGFINTFDPIIFGAHVVGFVFWMLGANPAITFLIIYFLLVFYYLKRYWQKRVLERKIRIFYGEVEGIVTSPTIKQNIWRLAITTKDSFYVARAIDGNIQIVDQFDRKPLPNNKLMATARQDKNIAAFLSFSPVYRWELKEYDDYTEVRFIDLRYRSKDHYPFIAVAQIDDRQRILNSYTGWVFSEQKLQDKLLIEDKYQ</sequence>
<keyword evidence="1" id="KW-1133">Transmembrane helix</keyword>
<keyword evidence="2" id="KW-0378">Hydrolase</keyword>
<feature type="transmembrane region" description="Helical" evidence="1">
    <location>
        <begin position="158"/>
        <end position="177"/>
    </location>
</feature>
<name>A0A9J6RB14_9BACI</name>
<feature type="transmembrane region" description="Helical" evidence="1">
    <location>
        <begin position="127"/>
        <end position="152"/>
    </location>
</feature>
<protein>
    <submittedName>
        <fullName evidence="2">Metal-dependent hydrolase</fullName>
    </submittedName>
</protein>
<reference evidence="2" key="1">
    <citation type="submission" date="2022-11" db="EMBL/GenBank/DDBJ databases">
        <title>WGS of Natronobacillus azotifigens 24KS-1, an anaerobic diazotrophic haloalkaliphile from soda-rich habitats.</title>
        <authorList>
            <person name="Sorokin D.Y."/>
            <person name="Merkel A.Y."/>
        </authorList>
    </citation>
    <scope>NUCLEOTIDE SEQUENCE</scope>
    <source>
        <strain evidence="2">24KS-1</strain>
    </source>
</reference>
<keyword evidence="1" id="KW-0812">Transmembrane</keyword>
<keyword evidence="1" id="KW-0472">Membrane</keyword>
<dbReference type="RefSeq" id="WP_268779635.1">
    <property type="nucleotide sequence ID" value="NZ_JAPRAT010000009.1"/>
</dbReference>
<dbReference type="PANTHER" id="PTHR40031">
    <property type="entry name" value="HYPOTHETICAL MEMBRANE SPANNING PROTEIN"/>
    <property type="match status" value="1"/>
</dbReference>
<dbReference type="InterPro" id="IPR007404">
    <property type="entry name" value="YdjM-like"/>
</dbReference>
<comment type="caution">
    <text evidence="2">The sequence shown here is derived from an EMBL/GenBank/DDBJ whole genome shotgun (WGS) entry which is preliminary data.</text>
</comment>
<accession>A0A9J6RB14</accession>
<evidence type="ECO:0000313" key="2">
    <source>
        <dbReference type="EMBL" id="MCZ0702866.1"/>
    </source>
</evidence>
<evidence type="ECO:0000313" key="3">
    <source>
        <dbReference type="Proteomes" id="UP001084197"/>
    </source>
</evidence>
<organism evidence="2 3">
    <name type="scientific">Natronobacillus azotifigens</name>
    <dbReference type="NCBI Taxonomy" id="472978"/>
    <lineage>
        <taxon>Bacteria</taxon>
        <taxon>Bacillati</taxon>
        <taxon>Bacillota</taxon>
        <taxon>Bacilli</taxon>
        <taxon>Bacillales</taxon>
        <taxon>Bacillaceae</taxon>
        <taxon>Natronobacillus</taxon>
    </lineage>
</organism>
<proteinExistence type="predicted"/>
<keyword evidence="3" id="KW-1185">Reference proteome</keyword>
<dbReference type="Pfam" id="PF04307">
    <property type="entry name" value="YdjM"/>
    <property type="match status" value="1"/>
</dbReference>
<dbReference type="Proteomes" id="UP001084197">
    <property type="component" value="Unassembled WGS sequence"/>
</dbReference>
<feature type="transmembrane region" description="Helical" evidence="1">
    <location>
        <begin position="69"/>
        <end position="90"/>
    </location>
</feature>